<evidence type="ECO:0000256" key="6">
    <source>
        <dbReference type="ARBA" id="ARBA00022970"/>
    </source>
</evidence>
<proteinExistence type="inferred from homology"/>
<evidence type="ECO:0000259" key="10">
    <source>
        <dbReference type="PROSITE" id="PS50928"/>
    </source>
</evidence>
<reference evidence="12" key="1">
    <citation type="submission" date="2018-09" db="EMBL/GenBank/DDBJ databases">
        <authorList>
            <person name="Tuo L."/>
        </authorList>
    </citation>
    <scope>NUCLEOTIDE SEQUENCE [LARGE SCALE GENOMIC DNA]</scope>
    <source>
        <strain evidence="12">M2BS4Y-1</strain>
    </source>
</reference>
<comment type="subcellular location">
    <subcellularLocation>
        <location evidence="1">Cell inner membrane</location>
        <topology evidence="1">Multi-pass membrane protein</topology>
    </subcellularLocation>
    <subcellularLocation>
        <location evidence="9">Cell membrane</location>
        <topology evidence="9">Multi-pass membrane protein</topology>
    </subcellularLocation>
</comment>
<dbReference type="PROSITE" id="PS50928">
    <property type="entry name" value="ABC_TM1"/>
    <property type="match status" value="1"/>
</dbReference>
<dbReference type="GO" id="GO:0006865">
    <property type="term" value="P:amino acid transport"/>
    <property type="evidence" value="ECO:0007669"/>
    <property type="project" value="UniProtKB-KW"/>
</dbReference>
<evidence type="ECO:0000313" key="12">
    <source>
        <dbReference type="Proteomes" id="UP000265750"/>
    </source>
</evidence>
<accession>A0A3A1WJ83</accession>
<dbReference type="InterPro" id="IPR010065">
    <property type="entry name" value="AA_ABC_transptr_permease_3TM"/>
</dbReference>
<evidence type="ECO:0000256" key="5">
    <source>
        <dbReference type="ARBA" id="ARBA00022692"/>
    </source>
</evidence>
<dbReference type="SUPFAM" id="SSF161098">
    <property type="entry name" value="MetI-like"/>
    <property type="match status" value="1"/>
</dbReference>
<dbReference type="InterPro" id="IPR000515">
    <property type="entry name" value="MetI-like"/>
</dbReference>
<evidence type="ECO:0000256" key="2">
    <source>
        <dbReference type="ARBA" id="ARBA00010072"/>
    </source>
</evidence>
<feature type="transmembrane region" description="Helical" evidence="9">
    <location>
        <begin position="53"/>
        <end position="73"/>
    </location>
</feature>
<evidence type="ECO:0000313" key="11">
    <source>
        <dbReference type="EMBL" id="RIX99712.1"/>
    </source>
</evidence>
<feature type="transmembrane region" description="Helical" evidence="9">
    <location>
        <begin position="186"/>
        <end position="205"/>
    </location>
</feature>
<dbReference type="PANTHER" id="PTHR30614">
    <property type="entry name" value="MEMBRANE COMPONENT OF AMINO ACID ABC TRANSPORTER"/>
    <property type="match status" value="1"/>
</dbReference>
<evidence type="ECO:0000256" key="9">
    <source>
        <dbReference type="RuleBase" id="RU363032"/>
    </source>
</evidence>
<evidence type="ECO:0000256" key="7">
    <source>
        <dbReference type="ARBA" id="ARBA00022989"/>
    </source>
</evidence>
<dbReference type="RefSeq" id="WP_119540843.1">
    <property type="nucleotide sequence ID" value="NZ_QYRN01000007.1"/>
</dbReference>
<dbReference type="NCBIfam" id="TIGR01726">
    <property type="entry name" value="HEQRo_perm_3TM"/>
    <property type="match status" value="1"/>
</dbReference>
<evidence type="ECO:0000256" key="3">
    <source>
        <dbReference type="ARBA" id="ARBA00022448"/>
    </source>
</evidence>
<keyword evidence="8 9" id="KW-0472">Membrane</keyword>
<dbReference type="Gene3D" id="1.10.3720.10">
    <property type="entry name" value="MetI-like"/>
    <property type="match status" value="1"/>
</dbReference>
<comment type="caution">
    <text evidence="11">The sequence shown here is derived from an EMBL/GenBank/DDBJ whole genome shotgun (WGS) entry which is preliminary data.</text>
</comment>
<dbReference type="InterPro" id="IPR035906">
    <property type="entry name" value="MetI-like_sf"/>
</dbReference>
<name>A0A3A1WJ83_9HYPH</name>
<keyword evidence="7 9" id="KW-1133">Transmembrane helix</keyword>
<dbReference type="AlphaFoldDB" id="A0A3A1WJ83"/>
<dbReference type="InterPro" id="IPR043429">
    <property type="entry name" value="ArtM/GltK/GlnP/TcyL/YhdX-like"/>
</dbReference>
<dbReference type="CDD" id="cd06261">
    <property type="entry name" value="TM_PBP2"/>
    <property type="match status" value="1"/>
</dbReference>
<dbReference type="Pfam" id="PF00528">
    <property type="entry name" value="BPD_transp_1"/>
    <property type="match status" value="1"/>
</dbReference>
<sequence length="220" mass="24135">MTEWTILWEGRGLILSGLWLTLWIFALSSVGAFLVGCLLLYGMESGGLPARLLRGFVDGMRALPFLILAYLLYYGLPQLGLRLSAVSAGLLAMTIYHGAYFAEILRGARLVLPSGTVEAAKAYGFLPRTTFLRIVLPQLLLRTRPMIGNQLIYALKDTSFLAIITVQELTAAANALQAQYFIPTQAFVVVIALYWAITVCLELAVRKAGAFGIQRGFENV</sequence>
<gene>
    <name evidence="11" type="ORF">D3218_14710</name>
</gene>
<dbReference type="GO" id="GO:0043190">
    <property type="term" value="C:ATP-binding cassette (ABC) transporter complex"/>
    <property type="evidence" value="ECO:0007669"/>
    <property type="project" value="InterPro"/>
</dbReference>
<dbReference type="Proteomes" id="UP000265750">
    <property type="component" value="Unassembled WGS sequence"/>
</dbReference>
<dbReference type="EMBL" id="QYRN01000007">
    <property type="protein sequence ID" value="RIX99712.1"/>
    <property type="molecule type" value="Genomic_DNA"/>
</dbReference>
<organism evidence="11 12">
    <name type="scientific">Aureimonas flava</name>
    <dbReference type="NCBI Taxonomy" id="2320271"/>
    <lineage>
        <taxon>Bacteria</taxon>
        <taxon>Pseudomonadati</taxon>
        <taxon>Pseudomonadota</taxon>
        <taxon>Alphaproteobacteria</taxon>
        <taxon>Hyphomicrobiales</taxon>
        <taxon>Aurantimonadaceae</taxon>
        <taxon>Aureimonas</taxon>
    </lineage>
</organism>
<evidence type="ECO:0000256" key="1">
    <source>
        <dbReference type="ARBA" id="ARBA00004429"/>
    </source>
</evidence>
<dbReference type="OrthoDB" id="9815029at2"/>
<feature type="domain" description="ABC transmembrane type-1" evidence="10">
    <location>
        <begin position="18"/>
        <end position="201"/>
    </location>
</feature>
<dbReference type="GO" id="GO:0022857">
    <property type="term" value="F:transmembrane transporter activity"/>
    <property type="evidence" value="ECO:0007669"/>
    <property type="project" value="InterPro"/>
</dbReference>
<keyword evidence="6" id="KW-0029">Amino-acid transport</keyword>
<evidence type="ECO:0000256" key="4">
    <source>
        <dbReference type="ARBA" id="ARBA00022475"/>
    </source>
</evidence>
<keyword evidence="4" id="KW-1003">Cell membrane</keyword>
<feature type="transmembrane region" description="Helical" evidence="9">
    <location>
        <begin position="20"/>
        <end position="41"/>
    </location>
</feature>
<comment type="similarity">
    <text evidence="2">Belongs to the binding-protein-dependent transport system permease family. HisMQ subfamily.</text>
</comment>
<protein>
    <submittedName>
        <fullName evidence="11">Amino acid ABC transporter permease</fullName>
    </submittedName>
</protein>
<keyword evidence="3 9" id="KW-0813">Transport</keyword>
<keyword evidence="12" id="KW-1185">Reference proteome</keyword>
<dbReference type="PANTHER" id="PTHR30614:SF0">
    <property type="entry name" value="L-CYSTINE TRANSPORT SYSTEM PERMEASE PROTEIN TCYL"/>
    <property type="match status" value="1"/>
</dbReference>
<feature type="transmembrane region" description="Helical" evidence="9">
    <location>
        <begin position="79"/>
        <end position="102"/>
    </location>
</feature>
<keyword evidence="5 9" id="KW-0812">Transmembrane</keyword>
<evidence type="ECO:0000256" key="8">
    <source>
        <dbReference type="ARBA" id="ARBA00023136"/>
    </source>
</evidence>